<keyword evidence="2" id="KW-1185">Reference proteome</keyword>
<name>A0A212FC60_DANPL</name>
<dbReference type="GO" id="GO:0035256">
    <property type="term" value="F:G protein-coupled glutamate receptor binding"/>
    <property type="evidence" value="ECO:0007669"/>
    <property type="project" value="InterPro"/>
</dbReference>
<gene>
    <name evidence="1" type="ORF">KGM_211730A</name>
</gene>
<dbReference type="KEGG" id="dpl:KGM_211730A"/>
<dbReference type="InterPro" id="IPR045027">
    <property type="entry name" value="Homer"/>
</dbReference>
<dbReference type="AlphaFoldDB" id="A0A212FC60"/>
<dbReference type="PANTHER" id="PTHR10918">
    <property type="entry name" value="HOMER"/>
    <property type="match status" value="1"/>
</dbReference>
<comment type="caution">
    <text evidence="1">The sequence shown here is derived from an EMBL/GenBank/DDBJ whole genome shotgun (WGS) entry which is preliminary data.</text>
</comment>
<evidence type="ECO:0000313" key="2">
    <source>
        <dbReference type="Proteomes" id="UP000007151"/>
    </source>
</evidence>
<sequence>MSASSAAVSVSFFYDSSRNLYRIISVEGTK</sequence>
<organism evidence="1 2">
    <name type="scientific">Danaus plexippus plexippus</name>
    <dbReference type="NCBI Taxonomy" id="278856"/>
    <lineage>
        <taxon>Eukaryota</taxon>
        <taxon>Metazoa</taxon>
        <taxon>Ecdysozoa</taxon>
        <taxon>Arthropoda</taxon>
        <taxon>Hexapoda</taxon>
        <taxon>Insecta</taxon>
        <taxon>Pterygota</taxon>
        <taxon>Neoptera</taxon>
        <taxon>Endopterygota</taxon>
        <taxon>Lepidoptera</taxon>
        <taxon>Glossata</taxon>
        <taxon>Ditrysia</taxon>
        <taxon>Papilionoidea</taxon>
        <taxon>Nymphalidae</taxon>
        <taxon>Danainae</taxon>
        <taxon>Danaini</taxon>
        <taxon>Danaina</taxon>
        <taxon>Danaus</taxon>
        <taxon>Danaus</taxon>
    </lineage>
</organism>
<dbReference type="InParanoid" id="A0A212FC60"/>
<dbReference type="Proteomes" id="UP000007151">
    <property type="component" value="Unassembled WGS sequence"/>
</dbReference>
<dbReference type="EMBL" id="AGBW02009220">
    <property type="protein sequence ID" value="OWR51322.1"/>
    <property type="molecule type" value="Genomic_DNA"/>
</dbReference>
<accession>A0A212FC60</accession>
<evidence type="ECO:0000313" key="1">
    <source>
        <dbReference type="EMBL" id="OWR51322.1"/>
    </source>
</evidence>
<proteinExistence type="predicted"/>
<reference evidence="1 2" key="1">
    <citation type="journal article" date="2011" name="Cell">
        <title>The monarch butterfly genome yields insights into long-distance migration.</title>
        <authorList>
            <person name="Zhan S."/>
            <person name="Merlin C."/>
            <person name="Boore J.L."/>
            <person name="Reppert S.M."/>
        </authorList>
    </citation>
    <scope>NUCLEOTIDE SEQUENCE [LARGE SCALE GENOMIC DNA]</scope>
    <source>
        <strain evidence="1">F-2</strain>
    </source>
</reference>
<protein>
    <submittedName>
        <fullName evidence="1">Homer</fullName>
    </submittedName>
</protein>
<feature type="non-terminal residue" evidence="1">
    <location>
        <position position="30"/>
    </location>
</feature>